<protein>
    <submittedName>
        <fullName evidence="2">Uncharacterized protein</fullName>
    </submittedName>
</protein>
<dbReference type="EMBL" id="CM001883">
    <property type="protein sequence ID" value="EOY09919.1"/>
    <property type="molecule type" value="Genomic_DNA"/>
</dbReference>
<dbReference type="InParanoid" id="A0A061F5W5"/>
<gene>
    <name evidence="2" type="ORF">TCM_025282</name>
</gene>
<dbReference type="HOGENOM" id="CLU_2659506_0_0_1"/>
<sequence>MQTWSSSKTTRTQNLSQTSSENTKCQLINQTTCQPHGIPHKDRTKLLLYYSYRWYPQVMHVSVLPEKWCAPKFILR</sequence>
<evidence type="ECO:0000313" key="3">
    <source>
        <dbReference type="Proteomes" id="UP000026915"/>
    </source>
</evidence>
<dbReference type="Proteomes" id="UP000026915">
    <property type="component" value="Chromosome 5"/>
</dbReference>
<proteinExistence type="predicted"/>
<organism evidence="2 3">
    <name type="scientific">Theobroma cacao</name>
    <name type="common">Cacao</name>
    <name type="synonym">Cocoa</name>
    <dbReference type="NCBI Taxonomy" id="3641"/>
    <lineage>
        <taxon>Eukaryota</taxon>
        <taxon>Viridiplantae</taxon>
        <taxon>Streptophyta</taxon>
        <taxon>Embryophyta</taxon>
        <taxon>Tracheophyta</taxon>
        <taxon>Spermatophyta</taxon>
        <taxon>Magnoliopsida</taxon>
        <taxon>eudicotyledons</taxon>
        <taxon>Gunneridae</taxon>
        <taxon>Pentapetalae</taxon>
        <taxon>rosids</taxon>
        <taxon>malvids</taxon>
        <taxon>Malvales</taxon>
        <taxon>Malvaceae</taxon>
        <taxon>Byttnerioideae</taxon>
        <taxon>Theobroma</taxon>
    </lineage>
</organism>
<evidence type="ECO:0000256" key="1">
    <source>
        <dbReference type="SAM" id="MobiDB-lite"/>
    </source>
</evidence>
<keyword evidence="3" id="KW-1185">Reference proteome</keyword>
<dbReference type="Gramene" id="EOY09919">
    <property type="protein sequence ID" value="EOY09919"/>
    <property type="gene ID" value="TCM_025282"/>
</dbReference>
<dbReference type="AlphaFoldDB" id="A0A061F5W5"/>
<feature type="region of interest" description="Disordered" evidence="1">
    <location>
        <begin position="1"/>
        <end position="22"/>
    </location>
</feature>
<name>A0A061F5W5_THECC</name>
<accession>A0A061F5W5</accession>
<reference evidence="2 3" key="1">
    <citation type="journal article" date="2013" name="Genome Biol.">
        <title>The genome sequence of the most widely cultivated cacao type and its use to identify candidate genes regulating pod color.</title>
        <authorList>
            <person name="Motamayor J.C."/>
            <person name="Mockaitis K."/>
            <person name="Schmutz J."/>
            <person name="Haiminen N."/>
            <person name="Iii D.L."/>
            <person name="Cornejo O."/>
            <person name="Findley S.D."/>
            <person name="Zheng P."/>
            <person name="Utro F."/>
            <person name="Royaert S."/>
            <person name="Saski C."/>
            <person name="Jenkins J."/>
            <person name="Podicheti R."/>
            <person name="Zhao M."/>
            <person name="Scheffler B.E."/>
            <person name="Stack J.C."/>
            <person name="Feltus F.A."/>
            <person name="Mustiga G.M."/>
            <person name="Amores F."/>
            <person name="Phillips W."/>
            <person name="Marelli J.P."/>
            <person name="May G.D."/>
            <person name="Shapiro H."/>
            <person name="Ma J."/>
            <person name="Bustamante C.D."/>
            <person name="Schnell R.J."/>
            <person name="Main D."/>
            <person name="Gilbert D."/>
            <person name="Parida L."/>
            <person name="Kuhn D.N."/>
        </authorList>
    </citation>
    <scope>NUCLEOTIDE SEQUENCE [LARGE SCALE GENOMIC DNA]</scope>
    <source>
        <strain evidence="3">cv. Matina 1-6</strain>
    </source>
</reference>
<evidence type="ECO:0000313" key="2">
    <source>
        <dbReference type="EMBL" id="EOY09919.1"/>
    </source>
</evidence>